<keyword evidence="1" id="KW-0560">Oxidoreductase</keyword>
<dbReference type="AlphaFoldDB" id="A0AAE2R937"/>
<evidence type="ECO:0000313" key="7">
    <source>
        <dbReference type="Proteomes" id="UP000655037"/>
    </source>
</evidence>
<organism evidence="6 7">
    <name type="scientific">Agrobacterium vitis</name>
    <name type="common">Rhizobium vitis</name>
    <dbReference type="NCBI Taxonomy" id="373"/>
    <lineage>
        <taxon>Bacteria</taxon>
        <taxon>Pseudomonadati</taxon>
        <taxon>Pseudomonadota</taxon>
        <taxon>Alphaproteobacteria</taxon>
        <taxon>Hyphomicrobiales</taxon>
        <taxon>Rhizobiaceae</taxon>
        <taxon>Rhizobium/Agrobacterium group</taxon>
        <taxon>Agrobacterium</taxon>
    </lineage>
</organism>
<dbReference type="InterPro" id="IPR015815">
    <property type="entry name" value="HIBADH-related"/>
</dbReference>
<dbReference type="PIRSF" id="PIRSF000103">
    <property type="entry name" value="HIBADH"/>
    <property type="match status" value="1"/>
</dbReference>
<protein>
    <submittedName>
        <fullName evidence="6">NAD(P)-dependent oxidoreductase</fullName>
    </submittedName>
</protein>
<keyword evidence="2" id="KW-0520">NAD</keyword>
<name>A0AAE2R937_AGRVI</name>
<dbReference type="InterPro" id="IPR008927">
    <property type="entry name" value="6-PGluconate_DH-like_C_sf"/>
</dbReference>
<proteinExistence type="predicted"/>
<dbReference type="InterPro" id="IPR013328">
    <property type="entry name" value="6PGD_dom2"/>
</dbReference>
<dbReference type="GO" id="GO:0016491">
    <property type="term" value="F:oxidoreductase activity"/>
    <property type="evidence" value="ECO:0007669"/>
    <property type="project" value="UniProtKB-KW"/>
</dbReference>
<dbReference type="GO" id="GO:0051287">
    <property type="term" value="F:NAD binding"/>
    <property type="evidence" value="ECO:0007669"/>
    <property type="project" value="InterPro"/>
</dbReference>
<reference evidence="6" key="1">
    <citation type="submission" date="2020-11" db="EMBL/GenBank/DDBJ databases">
        <title>Agrobacterium vitis strain K377 genome.</title>
        <authorList>
            <person name="Xi H."/>
        </authorList>
    </citation>
    <scope>NUCLEOTIDE SEQUENCE</scope>
    <source>
        <strain evidence="6">K377</strain>
    </source>
</reference>
<evidence type="ECO:0000256" key="2">
    <source>
        <dbReference type="ARBA" id="ARBA00023027"/>
    </source>
</evidence>
<evidence type="ECO:0000313" key="6">
    <source>
        <dbReference type="EMBL" id="MBF2713991.1"/>
    </source>
</evidence>
<dbReference type="SUPFAM" id="SSF48179">
    <property type="entry name" value="6-phosphogluconate dehydrogenase C-terminal domain-like"/>
    <property type="match status" value="1"/>
</dbReference>
<sequence>MTNTVALIGAGAMGGAIGRRLVETGNQLTVFDLNAEKVAELTALGALSAQTAAEAASRSDYVILSLNAPHIIRAAVFGKDGVADGAKPGTLIIDMSSIDPEATRQLAGDAAEKGLRWVDSPLSGGAPKAAVGELTLMAGGTEQDVADAHQVLQHVASNYTHMGPVGAGQTTKLINQVLCGLNFLAVAEATQLALDAGVDAAKIPQALKGGRADSAILQEYMPRYVTKDYRRTGRIDNMVKDLNGAQDLARRTNTAMPLTAVCAEVHRMLTAAGLGGEDQAMLMEFFTGAKRETS</sequence>
<dbReference type="EMBL" id="JACXXJ020000003">
    <property type="protein sequence ID" value="MBF2713991.1"/>
    <property type="molecule type" value="Genomic_DNA"/>
</dbReference>
<evidence type="ECO:0000259" key="5">
    <source>
        <dbReference type="Pfam" id="PF14833"/>
    </source>
</evidence>
<dbReference type="PANTHER" id="PTHR43060:SF15">
    <property type="entry name" value="3-HYDROXYISOBUTYRATE DEHYDROGENASE-LIKE 1, MITOCHONDRIAL-RELATED"/>
    <property type="match status" value="1"/>
</dbReference>
<dbReference type="GO" id="GO:0050661">
    <property type="term" value="F:NADP binding"/>
    <property type="evidence" value="ECO:0007669"/>
    <property type="project" value="InterPro"/>
</dbReference>
<comment type="caution">
    <text evidence="6">The sequence shown here is derived from an EMBL/GenBank/DDBJ whole genome shotgun (WGS) entry which is preliminary data.</text>
</comment>
<evidence type="ECO:0000256" key="3">
    <source>
        <dbReference type="PIRSR" id="PIRSR000103-1"/>
    </source>
</evidence>
<dbReference type="Pfam" id="PF14833">
    <property type="entry name" value="NAD_binding_11"/>
    <property type="match status" value="1"/>
</dbReference>
<dbReference type="SUPFAM" id="SSF51735">
    <property type="entry name" value="NAD(P)-binding Rossmann-fold domains"/>
    <property type="match status" value="1"/>
</dbReference>
<accession>A0AAE2R937</accession>
<dbReference type="InterPro" id="IPR029154">
    <property type="entry name" value="HIBADH-like_NADP-bd"/>
</dbReference>
<feature type="domain" description="3-hydroxyisobutyrate dehydrogenase-like NAD-binding" evidence="5">
    <location>
        <begin position="166"/>
        <end position="283"/>
    </location>
</feature>
<dbReference type="RefSeq" id="WP_156531922.1">
    <property type="nucleotide sequence ID" value="NZ_JACXXJ020000003.1"/>
</dbReference>
<dbReference type="InterPro" id="IPR006115">
    <property type="entry name" value="6PGDH_NADP-bd"/>
</dbReference>
<evidence type="ECO:0000259" key="4">
    <source>
        <dbReference type="Pfam" id="PF03446"/>
    </source>
</evidence>
<dbReference type="Proteomes" id="UP000655037">
    <property type="component" value="Unassembled WGS sequence"/>
</dbReference>
<gene>
    <name evidence="6" type="ORF">IEI95_006900</name>
</gene>
<dbReference type="PANTHER" id="PTHR43060">
    <property type="entry name" value="3-HYDROXYISOBUTYRATE DEHYDROGENASE-LIKE 1, MITOCHONDRIAL-RELATED"/>
    <property type="match status" value="1"/>
</dbReference>
<dbReference type="Gene3D" id="3.40.50.720">
    <property type="entry name" value="NAD(P)-binding Rossmann-like Domain"/>
    <property type="match status" value="1"/>
</dbReference>
<dbReference type="Pfam" id="PF03446">
    <property type="entry name" value="NAD_binding_2"/>
    <property type="match status" value="1"/>
</dbReference>
<dbReference type="Gene3D" id="1.10.1040.10">
    <property type="entry name" value="N-(1-d-carboxylethyl)-l-norvaline Dehydrogenase, domain 2"/>
    <property type="match status" value="1"/>
</dbReference>
<feature type="active site" evidence="3">
    <location>
        <position position="172"/>
    </location>
</feature>
<feature type="domain" description="6-phosphogluconate dehydrogenase NADP-binding" evidence="4">
    <location>
        <begin position="4"/>
        <end position="163"/>
    </location>
</feature>
<dbReference type="InterPro" id="IPR036291">
    <property type="entry name" value="NAD(P)-bd_dom_sf"/>
</dbReference>
<evidence type="ECO:0000256" key="1">
    <source>
        <dbReference type="ARBA" id="ARBA00023002"/>
    </source>
</evidence>